<organism evidence="1 2">
    <name type="scientific">Staurois parvus</name>
    <dbReference type="NCBI Taxonomy" id="386267"/>
    <lineage>
        <taxon>Eukaryota</taxon>
        <taxon>Metazoa</taxon>
        <taxon>Chordata</taxon>
        <taxon>Craniata</taxon>
        <taxon>Vertebrata</taxon>
        <taxon>Euteleostomi</taxon>
        <taxon>Amphibia</taxon>
        <taxon>Batrachia</taxon>
        <taxon>Anura</taxon>
        <taxon>Neobatrachia</taxon>
        <taxon>Ranoidea</taxon>
        <taxon>Ranidae</taxon>
        <taxon>Staurois</taxon>
    </lineage>
</organism>
<sequence length="61" mass="7109">METHSMKFSTHHVWRSLAIDSADSWRLLHCKLQHVLTPLCQFTRPNTSWLSCCCSQLLPLL</sequence>
<dbReference type="Proteomes" id="UP001162483">
    <property type="component" value="Unassembled WGS sequence"/>
</dbReference>
<proteinExistence type="predicted"/>
<evidence type="ECO:0000313" key="1">
    <source>
        <dbReference type="EMBL" id="CAI9622364.1"/>
    </source>
</evidence>
<evidence type="ECO:0000313" key="2">
    <source>
        <dbReference type="Proteomes" id="UP001162483"/>
    </source>
</evidence>
<keyword evidence="2" id="KW-1185">Reference proteome</keyword>
<reference evidence="1" key="1">
    <citation type="submission" date="2023-05" db="EMBL/GenBank/DDBJ databases">
        <authorList>
            <person name="Stuckert A."/>
        </authorList>
    </citation>
    <scope>NUCLEOTIDE SEQUENCE</scope>
</reference>
<comment type="caution">
    <text evidence="1">The sequence shown here is derived from an EMBL/GenBank/DDBJ whole genome shotgun (WGS) entry which is preliminary data.</text>
</comment>
<protein>
    <submittedName>
        <fullName evidence="1">Uncharacterized protein</fullName>
    </submittedName>
</protein>
<accession>A0ABN9HKQ3</accession>
<gene>
    <name evidence="1" type="ORF">SPARVUS_LOCUS16285043</name>
</gene>
<dbReference type="EMBL" id="CATNWA010021353">
    <property type="protein sequence ID" value="CAI9622364.1"/>
    <property type="molecule type" value="Genomic_DNA"/>
</dbReference>
<name>A0ABN9HKQ3_9NEOB</name>